<accession>A0ABM1RZE6</accession>
<name>A0ABM1RZE6_LIMPO</name>
<dbReference type="GeneID" id="111084289"/>
<reference evidence="3" key="1">
    <citation type="submission" date="2025-08" db="UniProtKB">
        <authorList>
            <consortium name="RefSeq"/>
        </authorList>
    </citation>
    <scope>IDENTIFICATION</scope>
    <source>
        <tissue evidence="3">Muscle</tissue>
    </source>
</reference>
<evidence type="ECO:0000313" key="2">
    <source>
        <dbReference type="Proteomes" id="UP000694941"/>
    </source>
</evidence>
<evidence type="ECO:0000256" key="1">
    <source>
        <dbReference type="SAM" id="MobiDB-lite"/>
    </source>
</evidence>
<proteinExistence type="predicted"/>
<protein>
    <submittedName>
        <fullName evidence="3">Uncharacterized protein LOC111084289 isoform X1</fullName>
    </submittedName>
</protein>
<organism evidence="2 3">
    <name type="scientific">Limulus polyphemus</name>
    <name type="common">Atlantic horseshoe crab</name>
    <dbReference type="NCBI Taxonomy" id="6850"/>
    <lineage>
        <taxon>Eukaryota</taxon>
        <taxon>Metazoa</taxon>
        <taxon>Ecdysozoa</taxon>
        <taxon>Arthropoda</taxon>
        <taxon>Chelicerata</taxon>
        <taxon>Merostomata</taxon>
        <taxon>Xiphosura</taxon>
        <taxon>Limulidae</taxon>
        <taxon>Limulus</taxon>
    </lineage>
</organism>
<dbReference type="Proteomes" id="UP000694941">
    <property type="component" value="Unplaced"/>
</dbReference>
<keyword evidence="2" id="KW-1185">Reference proteome</keyword>
<dbReference type="RefSeq" id="XP_022236751.1">
    <property type="nucleotide sequence ID" value="XM_022381043.1"/>
</dbReference>
<sequence length="140" mass="15892">MWFLGNSLPNDDCKWLPDQNDQSCYDEEDIKGILENIRHYMAYSSKRECVQQGGLTIEQVAAEAEEATEEAHTDPLGATQQTDRNGEAEETRQQWFLGSESDLVKDGLSEVSRDNQLAYDQIERMSSVLPTMWLGSQDGR</sequence>
<feature type="region of interest" description="Disordered" evidence="1">
    <location>
        <begin position="63"/>
        <end position="99"/>
    </location>
</feature>
<evidence type="ECO:0000313" key="3">
    <source>
        <dbReference type="RefSeq" id="XP_022236751.1"/>
    </source>
</evidence>
<gene>
    <name evidence="3" type="primary">LOC111084289</name>
</gene>